<evidence type="ECO:0000313" key="1">
    <source>
        <dbReference type="EMBL" id="ODA65990.1"/>
    </source>
</evidence>
<evidence type="ECO:0008006" key="3">
    <source>
        <dbReference type="Google" id="ProtNLM"/>
    </source>
</evidence>
<dbReference type="EMBL" id="MASI01000012">
    <property type="protein sequence ID" value="ODA65990.1"/>
    <property type="molecule type" value="Genomic_DNA"/>
</dbReference>
<dbReference type="PATRIC" id="fig|1177755.3.peg.3162"/>
<gene>
    <name evidence="1" type="ORF">A7A08_03134</name>
</gene>
<dbReference type="RefSeq" id="WP_069096250.1">
    <property type="nucleotide sequence ID" value="NZ_MASI01000012.1"/>
</dbReference>
<dbReference type="SUPFAM" id="SSF54909">
    <property type="entry name" value="Dimeric alpha+beta barrel"/>
    <property type="match status" value="1"/>
</dbReference>
<dbReference type="InterPro" id="IPR009874">
    <property type="entry name" value="DUF1428"/>
</dbReference>
<dbReference type="PIRSF" id="PIRSF007028">
    <property type="entry name" value="UCP007028"/>
    <property type="match status" value="1"/>
</dbReference>
<dbReference type="Pfam" id="PF07237">
    <property type="entry name" value="DUF1428"/>
    <property type="match status" value="1"/>
</dbReference>
<accession>A0A1E2RV47</accession>
<proteinExistence type="predicted"/>
<dbReference type="STRING" id="1177755.A7A08_03134"/>
<comment type="caution">
    <text evidence="1">The sequence shown here is derived from an EMBL/GenBank/DDBJ whole genome shotgun (WGS) entry which is preliminary data.</text>
</comment>
<reference evidence="1 2" key="1">
    <citation type="submission" date="2016-07" db="EMBL/GenBank/DDBJ databases">
        <title>Draft genome sequence of Methyloligella halotolerans C2T (VKM B-2706T=CCUG 61687T=DSM 25045T), a halotolerant polyhydroxybutyrate accumulating methylotroph.</title>
        <authorList>
            <person name="Vasilenko O.V."/>
            <person name="Doronina N.V."/>
            <person name="Poroshina M.N."/>
            <person name="Tarlachkov S.V."/>
            <person name="Trotsenko Y.A."/>
        </authorList>
    </citation>
    <scope>NUCLEOTIDE SEQUENCE [LARGE SCALE GENOMIC DNA]</scope>
    <source>
        <strain evidence="1 2">VKM B-2706</strain>
    </source>
</reference>
<dbReference type="AlphaFoldDB" id="A0A1E2RV47"/>
<keyword evidence="2" id="KW-1185">Reference proteome</keyword>
<dbReference type="Proteomes" id="UP000095087">
    <property type="component" value="Unassembled WGS sequence"/>
</dbReference>
<dbReference type="OrthoDB" id="9792392at2"/>
<evidence type="ECO:0000313" key="2">
    <source>
        <dbReference type="Proteomes" id="UP000095087"/>
    </source>
</evidence>
<sequence>MQYVDGYVLAVPTAKLDEYFAMAETASAVWLEHGALEYREAVGEDLEVKGDMPFLSFSKMANAKPDETVVFAWIVYKSRAHRDEVNAKVMADERLKDMCESGDMPFDIERMAYGGFEIKVAA</sequence>
<name>A0A1E2RV47_9HYPH</name>
<dbReference type="InterPro" id="IPR011008">
    <property type="entry name" value="Dimeric_a/b-barrel"/>
</dbReference>
<dbReference type="Gene3D" id="3.30.70.100">
    <property type="match status" value="1"/>
</dbReference>
<organism evidence="1 2">
    <name type="scientific">Methyloligella halotolerans</name>
    <dbReference type="NCBI Taxonomy" id="1177755"/>
    <lineage>
        <taxon>Bacteria</taxon>
        <taxon>Pseudomonadati</taxon>
        <taxon>Pseudomonadota</taxon>
        <taxon>Alphaproteobacteria</taxon>
        <taxon>Hyphomicrobiales</taxon>
        <taxon>Hyphomicrobiaceae</taxon>
        <taxon>Methyloligella</taxon>
    </lineage>
</organism>
<protein>
    <recommendedName>
        <fullName evidence="3">RNA signal recognition particle</fullName>
    </recommendedName>
</protein>